<dbReference type="InterPro" id="IPR011701">
    <property type="entry name" value="MFS"/>
</dbReference>
<evidence type="ECO:0000313" key="9">
    <source>
        <dbReference type="EMBL" id="GGR95220.1"/>
    </source>
</evidence>
<gene>
    <name evidence="9" type="ORF">GCM10008960_22670</name>
</gene>
<feature type="transmembrane region" description="Helical" evidence="7">
    <location>
        <begin position="278"/>
        <end position="296"/>
    </location>
</feature>
<accession>A0ABQ2S5T4</accession>
<evidence type="ECO:0000256" key="1">
    <source>
        <dbReference type="ARBA" id="ARBA00004651"/>
    </source>
</evidence>
<dbReference type="RefSeq" id="WP_189073266.1">
    <property type="nucleotide sequence ID" value="NZ_BMQN01000004.1"/>
</dbReference>
<keyword evidence="6 7" id="KW-0472">Membrane</keyword>
<reference evidence="10" key="1">
    <citation type="journal article" date="2019" name="Int. J. Syst. Evol. Microbiol.">
        <title>The Global Catalogue of Microorganisms (GCM) 10K type strain sequencing project: providing services to taxonomists for standard genome sequencing and annotation.</title>
        <authorList>
            <consortium name="The Broad Institute Genomics Platform"/>
            <consortium name="The Broad Institute Genome Sequencing Center for Infectious Disease"/>
            <person name="Wu L."/>
            <person name="Ma J."/>
        </authorList>
    </citation>
    <scope>NUCLEOTIDE SEQUENCE [LARGE SCALE GENOMIC DNA]</scope>
    <source>
        <strain evidence="10">JCM 31405</strain>
    </source>
</reference>
<protein>
    <submittedName>
        <fullName evidence="9">MFS transporter</fullName>
    </submittedName>
</protein>
<keyword evidence="3" id="KW-1003">Cell membrane</keyword>
<feature type="transmembrane region" description="Helical" evidence="7">
    <location>
        <begin position="104"/>
        <end position="121"/>
    </location>
</feature>
<evidence type="ECO:0000256" key="5">
    <source>
        <dbReference type="ARBA" id="ARBA00022989"/>
    </source>
</evidence>
<feature type="transmembrane region" description="Helical" evidence="7">
    <location>
        <begin position="251"/>
        <end position="271"/>
    </location>
</feature>
<dbReference type="InterPro" id="IPR050171">
    <property type="entry name" value="MFS_Transporters"/>
</dbReference>
<comment type="caution">
    <text evidence="9">The sequence shown here is derived from an EMBL/GenBank/DDBJ whole genome shotgun (WGS) entry which is preliminary data.</text>
</comment>
<feature type="transmembrane region" description="Helical" evidence="7">
    <location>
        <begin position="212"/>
        <end position="231"/>
    </location>
</feature>
<evidence type="ECO:0000256" key="2">
    <source>
        <dbReference type="ARBA" id="ARBA00022448"/>
    </source>
</evidence>
<organism evidence="9 10">
    <name type="scientific">Deinococcus sedimenti</name>
    <dbReference type="NCBI Taxonomy" id="1867090"/>
    <lineage>
        <taxon>Bacteria</taxon>
        <taxon>Thermotogati</taxon>
        <taxon>Deinococcota</taxon>
        <taxon>Deinococci</taxon>
        <taxon>Deinococcales</taxon>
        <taxon>Deinococcaceae</taxon>
        <taxon>Deinococcus</taxon>
    </lineage>
</organism>
<comment type="subcellular location">
    <subcellularLocation>
        <location evidence="1">Cell membrane</location>
        <topology evidence="1">Multi-pass membrane protein</topology>
    </subcellularLocation>
</comment>
<feature type="transmembrane region" description="Helical" evidence="7">
    <location>
        <begin position="336"/>
        <end position="359"/>
    </location>
</feature>
<dbReference type="PANTHER" id="PTHR23517">
    <property type="entry name" value="RESISTANCE PROTEIN MDTM, PUTATIVE-RELATED-RELATED"/>
    <property type="match status" value="1"/>
</dbReference>
<feature type="domain" description="Major facilitator superfamily (MFS) profile" evidence="8">
    <location>
        <begin position="17"/>
        <end position="390"/>
    </location>
</feature>
<dbReference type="EMBL" id="BMQN01000004">
    <property type="protein sequence ID" value="GGR95220.1"/>
    <property type="molecule type" value="Genomic_DNA"/>
</dbReference>
<dbReference type="InterPro" id="IPR036259">
    <property type="entry name" value="MFS_trans_sf"/>
</dbReference>
<feature type="transmembrane region" description="Helical" evidence="7">
    <location>
        <begin position="142"/>
        <end position="164"/>
    </location>
</feature>
<feature type="transmembrane region" description="Helical" evidence="7">
    <location>
        <begin position="48"/>
        <end position="67"/>
    </location>
</feature>
<dbReference type="PROSITE" id="PS50850">
    <property type="entry name" value="MFS"/>
    <property type="match status" value="1"/>
</dbReference>
<feature type="transmembrane region" description="Helical" evidence="7">
    <location>
        <begin position="365"/>
        <end position="385"/>
    </location>
</feature>
<keyword evidence="10" id="KW-1185">Reference proteome</keyword>
<feature type="transmembrane region" description="Helical" evidence="7">
    <location>
        <begin position="302"/>
        <end position="324"/>
    </location>
</feature>
<proteinExistence type="predicted"/>
<evidence type="ECO:0000259" key="8">
    <source>
        <dbReference type="PROSITE" id="PS50850"/>
    </source>
</evidence>
<keyword evidence="5 7" id="KW-1133">Transmembrane helix</keyword>
<evidence type="ECO:0000256" key="7">
    <source>
        <dbReference type="SAM" id="Phobius"/>
    </source>
</evidence>
<dbReference type="SUPFAM" id="SSF103473">
    <property type="entry name" value="MFS general substrate transporter"/>
    <property type="match status" value="1"/>
</dbReference>
<keyword evidence="4 7" id="KW-0812">Transmembrane</keyword>
<evidence type="ECO:0000256" key="6">
    <source>
        <dbReference type="ARBA" id="ARBA00023136"/>
    </source>
</evidence>
<dbReference type="Gene3D" id="1.20.1250.20">
    <property type="entry name" value="MFS general substrate transporter like domains"/>
    <property type="match status" value="1"/>
</dbReference>
<feature type="transmembrane region" description="Helical" evidence="7">
    <location>
        <begin position="170"/>
        <end position="191"/>
    </location>
</feature>
<dbReference type="Pfam" id="PF07690">
    <property type="entry name" value="MFS_1"/>
    <property type="match status" value="1"/>
</dbReference>
<dbReference type="PANTHER" id="PTHR23517:SF2">
    <property type="entry name" value="MULTIDRUG RESISTANCE PROTEIN MDTH"/>
    <property type="match status" value="1"/>
</dbReference>
<dbReference type="InterPro" id="IPR020846">
    <property type="entry name" value="MFS_dom"/>
</dbReference>
<name>A0ABQ2S5T4_9DEIO</name>
<dbReference type="Proteomes" id="UP000644548">
    <property type="component" value="Unassembled WGS sequence"/>
</dbReference>
<keyword evidence="2" id="KW-0813">Transport</keyword>
<evidence type="ECO:0000313" key="10">
    <source>
        <dbReference type="Proteomes" id="UP000644548"/>
    </source>
</evidence>
<evidence type="ECO:0000256" key="4">
    <source>
        <dbReference type="ARBA" id="ARBA00022692"/>
    </source>
</evidence>
<evidence type="ECO:0000256" key="3">
    <source>
        <dbReference type="ARBA" id="ARBA00022475"/>
    </source>
</evidence>
<feature type="transmembrane region" description="Helical" evidence="7">
    <location>
        <begin position="79"/>
        <end position="98"/>
    </location>
</feature>
<sequence length="400" mass="42220">MARVTALTRAASAYPTGFWVLWWGTLINRLGEFVVPLLGFYLTAHAHLTITQVSVILAMLGLGRFVSEGLSGPLTDRRGPAFTMILALTGGAVMILALSFAQGFWWTAAGVLGFSLLSALYKPAASTAVADLTQGAQRTRAYTLLYWAINVGAATAPLLGGWLAGRSLRLLFWLDAATMAAYALLLTVLYPRAARPTRSAAARARSFLPRDPLLWQFCLASLLFGLTYQSYKLLAVVFAQQGFTPLQYGQVLAVNGALVVLLGLPLGHLIARSNHPRWQALGAALLGVGFLGHALAHTLGAHMLAVAVWTVGEIVAYSISKTIISELGPPAQRGTYIGLVGSMAGLATLLAPLLGGAMLQTLGAAGMWVVIAGLALLAALLLLALEGRVRARLALHSSVD</sequence>